<accession>A0A5N6KVJ8</accession>
<dbReference type="EMBL" id="VIBQ01000014">
    <property type="protein sequence ID" value="KAB8349402.1"/>
    <property type="molecule type" value="Genomic_DNA"/>
</dbReference>
<evidence type="ECO:0000256" key="2">
    <source>
        <dbReference type="ARBA" id="ARBA00023163"/>
    </source>
</evidence>
<name>A0A5N6KVJ8_9ROSI</name>
<dbReference type="PANTHER" id="PTHR47840">
    <property type="entry name" value="ZN(II)2CYS6 TRANSCRIPTION FACTOR (EUROFUNG)-RELATED"/>
    <property type="match status" value="1"/>
</dbReference>
<evidence type="ECO:0000313" key="4">
    <source>
        <dbReference type="EMBL" id="KAB8349402.1"/>
    </source>
</evidence>
<evidence type="ECO:0000313" key="5">
    <source>
        <dbReference type="Proteomes" id="UP000327013"/>
    </source>
</evidence>
<dbReference type="OrthoDB" id="5392779at2759"/>
<comment type="caution">
    <text evidence="4">The sequence shown here is derived from an EMBL/GenBank/DDBJ whole genome shotgun (WGS) entry which is preliminary data.</text>
</comment>
<dbReference type="PANTHER" id="PTHR47840:SF1">
    <property type="entry name" value="ZN(II)2CYS6 TRANSCRIPTION FACTOR (EUROFUNG)"/>
    <property type="match status" value="1"/>
</dbReference>
<evidence type="ECO:0008006" key="6">
    <source>
        <dbReference type="Google" id="ProtNLM"/>
    </source>
</evidence>
<keyword evidence="2" id="KW-0804">Transcription</keyword>
<organism evidence="4 5">
    <name type="scientific">Carpinus fangiana</name>
    <dbReference type="NCBI Taxonomy" id="176857"/>
    <lineage>
        <taxon>Eukaryota</taxon>
        <taxon>Viridiplantae</taxon>
        <taxon>Streptophyta</taxon>
        <taxon>Embryophyta</taxon>
        <taxon>Tracheophyta</taxon>
        <taxon>Spermatophyta</taxon>
        <taxon>Magnoliopsida</taxon>
        <taxon>eudicotyledons</taxon>
        <taxon>Gunneridae</taxon>
        <taxon>Pentapetalae</taxon>
        <taxon>rosids</taxon>
        <taxon>fabids</taxon>
        <taxon>Fagales</taxon>
        <taxon>Betulaceae</taxon>
        <taxon>Carpinus</taxon>
    </lineage>
</organism>
<dbReference type="CDD" id="cd12148">
    <property type="entry name" value="fungal_TF_MHR"/>
    <property type="match status" value="1"/>
</dbReference>
<dbReference type="AlphaFoldDB" id="A0A5N6KVJ8"/>
<sequence>MPAEPGNLQNLSRALHRSMPHRNDIRLLCQISSQYPTLLGAHLTRSYTTLQCHGLKAADGILGEPPLQTVHPVLIARYMLQLAIMLQDMHLEVQSELSSLSESVSDIMQRCANAAVSLVTTRDEVLGSIESLECVMLESVYRCNSGHLKLSWIAARRAMILAQTMGLHLQDAERKTTLKVLDSTATHVEPQTLWFRIVTYDLLMCRMLGLPPGITDAYSAHFFLDPGTALGHLENKHCNIMNQILKRKRPGSGLPDFEKTLLLDQELQRAAKAVPSDWWLAPHLSESSKDPVAIFWDVRRLLVQTIHYDLFNQLYVPYMLDQGQSATDRQRCNLSRIVCVNSSREVLSRYILLRNFNHVASSCRIVDFMGLMASITLALAHLGGRHQLSDNISVQSCNLLLHQAPSDRAMMEEALKRMRQVSQLSGDAISARSADTLRRLMDIESETADHEAKDHINVHAELVSDDIEFQNDVLDVDDAERIDVPYFGFIRIIRERENLHSPPALTMPVEEHHQNTNDTAAEHYTLEPGLGKNVSNLQPPLHSYGTIPPDLNDEHWDFQNIHLSFLDDFFDNLPRNETIRDS</sequence>
<keyword evidence="5" id="KW-1185">Reference proteome</keyword>
<keyword evidence="3" id="KW-0539">Nucleus</keyword>
<dbReference type="Proteomes" id="UP000327013">
    <property type="component" value="Unassembled WGS sequence"/>
</dbReference>
<evidence type="ECO:0000256" key="1">
    <source>
        <dbReference type="ARBA" id="ARBA00023015"/>
    </source>
</evidence>
<evidence type="ECO:0000256" key="3">
    <source>
        <dbReference type="ARBA" id="ARBA00023242"/>
    </source>
</evidence>
<proteinExistence type="predicted"/>
<keyword evidence="1" id="KW-0805">Transcription regulation</keyword>
<reference evidence="4 5" key="1">
    <citation type="submission" date="2019-06" db="EMBL/GenBank/DDBJ databases">
        <title>A chromosomal-level reference genome of Carpinus fangiana (Coryloideae, Betulaceae).</title>
        <authorList>
            <person name="Yang X."/>
            <person name="Wang Z."/>
            <person name="Zhang L."/>
            <person name="Hao G."/>
            <person name="Liu J."/>
            <person name="Yang Y."/>
        </authorList>
    </citation>
    <scope>NUCLEOTIDE SEQUENCE [LARGE SCALE GENOMIC DNA]</scope>
    <source>
        <strain evidence="4">Cfa_2016G</strain>
        <tissue evidence="4">Leaf</tissue>
    </source>
</reference>
<protein>
    <recommendedName>
        <fullName evidence="6">Transcription factor domain-containing protein</fullName>
    </recommendedName>
</protein>
<gene>
    <name evidence="4" type="ORF">FH972_023429</name>
</gene>